<gene>
    <name evidence="1" type="ORF">GCM10022254_48260</name>
</gene>
<evidence type="ECO:0000313" key="2">
    <source>
        <dbReference type="Proteomes" id="UP001501710"/>
    </source>
</evidence>
<dbReference type="EMBL" id="BAABAS010000016">
    <property type="protein sequence ID" value="GAA4237095.1"/>
    <property type="molecule type" value="Genomic_DNA"/>
</dbReference>
<dbReference type="Proteomes" id="UP001501710">
    <property type="component" value="Unassembled WGS sequence"/>
</dbReference>
<name>A0ABP8CBS5_9ACTN</name>
<comment type="caution">
    <text evidence="1">The sequence shown here is derived from an EMBL/GenBank/DDBJ whole genome shotgun (WGS) entry which is preliminary data.</text>
</comment>
<keyword evidence="2" id="KW-1185">Reference proteome</keyword>
<reference evidence="2" key="1">
    <citation type="journal article" date="2019" name="Int. J. Syst. Evol. Microbiol.">
        <title>The Global Catalogue of Microorganisms (GCM) 10K type strain sequencing project: providing services to taxonomists for standard genome sequencing and annotation.</title>
        <authorList>
            <consortium name="The Broad Institute Genomics Platform"/>
            <consortium name="The Broad Institute Genome Sequencing Center for Infectious Disease"/>
            <person name="Wu L."/>
            <person name="Ma J."/>
        </authorList>
    </citation>
    <scope>NUCLEOTIDE SEQUENCE [LARGE SCALE GENOMIC DNA]</scope>
    <source>
        <strain evidence="2">JCM 17440</strain>
    </source>
</reference>
<organism evidence="1 2">
    <name type="scientific">Actinomadura meridiana</name>
    <dbReference type="NCBI Taxonomy" id="559626"/>
    <lineage>
        <taxon>Bacteria</taxon>
        <taxon>Bacillati</taxon>
        <taxon>Actinomycetota</taxon>
        <taxon>Actinomycetes</taxon>
        <taxon>Streptosporangiales</taxon>
        <taxon>Thermomonosporaceae</taxon>
        <taxon>Actinomadura</taxon>
    </lineage>
</organism>
<evidence type="ECO:0000313" key="1">
    <source>
        <dbReference type="EMBL" id="GAA4237095.1"/>
    </source>
</evidence>
<accession>A0ABP8CBS5</accession>
<proteinExistence type="predicted"/>
<sequence length="89" mass="10334">MTLVMETDRRDDQGLRMDTRAWDEQELGRLRADFGGWRIWRAVKSDGRLGEWVASLHDPRVGVEPTVMLPTARLLREALVTQAERACRR</sequence>
<protein>
    <submittedName>
        <fullName evidence="1">Uncharacterized protein</fullName>
    </submittedName>
</protein>